<keyword evidence="3" id="KW-0804">Transcription</keyword>
<organism evidence="5 6">
    <name type="scientific">Desulfuromusa kysingii</name>
    <dbReference type="NCBI Taxonomy" id="37625"/>
    <lineage>
        <taxon>Bacteria</taxon>
        <taxon>Pseudomonadati</taxon>
        <taxon>Thermodesulfobacteriota</taxon>
        <taxon>Desulfuromonadia</taxon>
        <taxon>Desulfuromonadales</taxon>
        <taxon>Geopsychrobacteraceae</taxon>
        <taxon>Desulfuromusa</taxon>
    </lineage>
</organism>
<dbReference type="InterPro" id="IPR009061">
    <property type="entry name" value="DNA-bd_dom_put_sf"/>
</dbReference>
<evidence type="ECO:0000256" key="3">
    <source>
        <dbReference type="ARBA" id="ARBA00023163"/>
    </source>
</evidence>
<evidence type="ECO:0000259" key="4">
    <source>
        <dbReference type="PROSITE" id="PS50937"/>
    </source>
</evidence>
<dbReference type="InterPro" id="IPR015358">
    <property type="entry name" value="Tscrpt_reg_MerR_DNA-bd"/>
</dbReference>
<dbReference type="Pfam" id="PF09278">
    <property type="entry name" value="MerR-DNA-bind"/>
    <property type="match status" value="1"/>
</dbReference>
<evidence type="ECO:0000313" key="6">
    <source>
        <dbReference type="Proteomes" id="UP000199409"/>
    </source>
</evidence>
<gene>
    <name evidence="5" type="ORF">SAMN05660420_00639</name>
</gene>
<dbReference type="OrthoDB" id="9811000at2"/>
<evidence type="ECO:0000313" key="5">
    <source>
        <dbReference type="EMBL" id="SDZ89691.1"/>
    </source>
</evidence>
<reference evidence="5 6" key="1">
    <citation type="submission" date="2016-10" db="EMBL/GenBank/DDBJ databases">
        <authorList>
            <person name="de Groot N.N."/>
        </authorList>
    </citation>
    <scope>NUCLEOTIDE SEQUENCE [LARGE SCALE GENOMIC DNA]</scope>
    <source>
        <strain evidence="5 6">DSM 7343</strain>
    </source>
</reference>
<evidence type="ECO:0000256" key="1">
    <source>
        <dbReference type="ARBA" id="ARBA00023015"/>
    </source>
</evidence>
<dbReference type="Gene3D" id="1.10.1660.10">
    <property type="match status" value="1"/>
</dbReference>
<sequence length="144" mass="15932">MDGLTIGKVAKAAGLGIETVRFYEREGLIKPLARSASNYRLYTDEGIVRLRFIKRAKALGFTLREIKELLFLRADPDATKGDVKTQIEEKILDINARIKDLQKIQQTLKTLDSCCDGHGSTADCPILAALEGTGELDKAPRQKT</sequence>
<dbReference type="EMBL" id="FNQN01000002">
    <property type="protein sequence ID" value="SDZ89691.1"/>
    <property type="molecule type" value="Genomic_DNA"/>
</dbReference>
<evidence type="ECO:0000256" key="2">
    <source>
        <dbReference type="ARBA" id="ARBA00023125"/>
    </source>
</evidence>
<dbReference type="AlphaFoldDB" id="A0A1H3WSG5"/>
<keyword evidence="2" id="KW-0238">DNA-binding</keyword>
<dbReference type="PANTHER" id="PTHR30204">
    <property type="entry name" value="REDOX-CYCLING DRUG-SENSING TRANSCRIPTIONAL ACTIVATOR SOXR"/>
    <property type="match status" value="1"/>
</dbReference>
<dbReference type="InterPro" id="IPR000551">
    <property type="entry name" value="MerR-type_HTH_dom"/>
</dbReference>
<keyword evidence="1" id="KW-0805">Transcription regulation</keyword>
<dbReference type="STRING" id="37625.SAMN05660420_00639"/>
<dbReference type="CDD" id="cd04770">
    <property type="entry name" value="HTH_HMRTR"/>
    <property type="match status" value="1"/>
</dbReference>
<accession>A0A1H3WSG5</accession>
<dbReference type="Pfam" id="PF00376">
    <property type="entry name" value="MerR"/>
    <property type="match status" value="1"/>
</dbReference>
<dbReference type="Proteomes" id="UP000199409">
    <property type="component" value="Unassembled WGS sequence"/>
</dbReference>
<name>A0A1H3WSG5_9BACT</name>
<keyword evidence="6" id="KW-1185">Reference proteome</keyword>
<dbReference type="GO" id="GO:0003700">
    <property type="term" value="F:DNA-binding transcription factor activity"/>
    <property type="evidence" value="ECO:0007669"/>
    <property type="project" value="InterPro"/>
</dbReference>
<feature type="domain" description="HTH merR-type" evidence="4">
    <location>
        <begin position="3"/>
        <end position="72"/>
    </location>
</feature>
<dbReference type="SUPFAM" id="SSF46955">
    <property type="entry name" value="Putative DNA-binding domain"/>
    <property type="match status" value="1"/>
</dbReference>
<protein>
    <submittedName>
        <fullName evidence="5">Zn(II)-responsive transcriptional regulator/Cu(I)-responsive transcriptional regulator,TIGR02044</fullName>
    </submittedName>
</protein>
<dbReference type="PROSITE" id="PS50937">
    <property type="entry name" value="HTH_MERR_2"/>
    <property type="match status" value="1"/>
</dbReference>
<dbReference type="RefSeq" id="WP_092344674.1">
    <property type="nucleotide sequence ID" value="NZ_FNQN01000002.1"/>
</dbReference>
<dbReference type="PRINTS" id="PR00040">
    <property type="entry name" value="HTHMERR"/>
</dbReference>
<dbReference type="GO" id="GO:0003677">
    <property type="term" value="F:DNA binding"/>
    <property type="evidence" value="ECO:0007669"/>
    <property type="project" value="UniProtKB-KW"/>
</dbReference>
<dbReference type="PANTHER" id="PTHR30204:SF94">
    <property type="entry name" value="HEAVY METAL-DEPENDENT TRANSCRIPTIONAL REGULATOR HI_0293-RELATED"/>
    <property type="match status" value="1"/>
</dbReference>
<dbReference type="InterPro" id="IPR047057">
    <property type="entry name" value="MerR_fam"/>
</dbReference>
<proteinExistence type="predicted"/>
<dbReference type="SMART" id="SM00422">
    <property type="entry name" value="HTH_MERR"/>
    <property type="match status" value="1"/>
</dbReference>